<dbReference type="GO" id="GO:0005829">
    <property type="term" value="C:cytosol"/>
    <property type="evidence" value="ECO:0007669"/>
    <property type="project" value="TreeGrafter"/>
</dbReference>
<dbReference type="Pfam" id="PF01202">
    <property type="entry name" value="SKI"/>
    <property type="match status" value="1"/>
</dbReference>
<reference evidence="7" key="1">
    <citation type="submission" date="2013-08" db="EMBL/GenBank/DDBJ databases">
        <authorList>
            <person name="Mendez C."/>
            <person name="Richter M."/>
            <person name="Ferrer M."/>
            <person name="Sanchez J."/>
        </authorList>
    </citation>
    <scope>NUCLEOTIDE SEQUENCE</scope>
</reference>
<dbReference type="HAMAP" id="MF_00109">
    <property type="entry name" value="Shikimate_kinase"/>
    <property type="match status" value="1"/>
</dbReference>
<keyword evidence="2 7" id="KW-0808">Transferase</keyword>
<evidence type="ECO:0000256" key="6">
    <source>
        <dbReference type="ARBA" id="ARBA00023141"/>
    </source>
</evidence>
<keyword evidence="4 7" id="KW-0418">Kinase</keyword>
<feature type="non-terminal residue" evidence="7">
    <location>
        <position position="193"/>
    </location>
</feature>
<protein>
    <submittedName>
        <fullName evidence="7">Shikimate kinase</fullName>
        <ecNumber evidence="7">2.7.1.71</ecNumber>
    </submittedName>
</protein>
<evidence type="ECO:0000256" key="4">
    <source>
        <dbReference type="ARBA" id="ARBA00022777"/>
    </source>
</evidence>
<dbReference type="CDD" id="cd00464">
    <property type="entry name" value="SK"/>
    <property type="match status" value="1"/>
</dbReference>
<evidence type="ECO:0000256" key="1">
    <source>
        <dbReference type="ARBA" id="ARBA00022605"/>
    </source>
</evidence>
<keyword evidence="1" id="KW-0028">Amino-acid biosynthesis</keyword>
<dbReference type="EMBL" id="AUZX01015766">
    <property type="protein sequence ID" value="EQD28097.1"/>
    <property type="molecule type" value="Genomic_DNA"/>
</dbReference>
<dbReference type="SUPFAM" id="SSF52540">
    <property type="entry name" value="P-loop containing nucleoside triphosphate hydrolases"/>
    <property type="match status" value="1"/>
</dbReference>
<dbReference type="InterPro" id="IPR031322">
    <property type="entry name" value="Shikimate/glucono_kinase"/>
</dbReference>
<dbReference type="Gene3D" id="3.40.50.300">
    <property type="entry name" value="P-loop containing nucleotide triphosphate hydrolases"/>
    <property type="match status" value="1"/>
</dbReference>
<keyword evidence="5" id="KW-0067">ATP-binding</keyword>
<evidence type="ECO:0000256" key="3">
    <source>
        <dbReference type="ARBA" id="ARBA00022741"/>
    </source>
</evidence>
<evidence type="ECO:0000313" key="7">
    <source>
        <dbReference type="EMBL" id="EQD28097.1"/>
    </source>
</evidence>
<dbReference type="GO" id="GO:0005524">
    <property type="term" value="F:ATP binding"/>
    <property type="evidence" value="ECO:0007669"/>
    <property type="project" value="UniProtKB-KW"/>
</dbReference>
<dbReference type="PANTHER" id="PTHR21087">
    <property type="entry name" value="SHIKIMATE KINASE"/>
    <property type="match status" value="1"/>
</dbReference>
<dbReference type="GO" id="GO:0008652">
    <property type="term" value="P:amino acid biosynthetic process"/>
    <property type="evidence" value="ECO:0007669"/>
    <property type="project" value="UniProtKB-KW"/>
</dbReference>
<keyword evidence="3" id="KW-0547">Nucleotide-binding</keyword>
<comment type="caution">
    <text evidence="7">The sequence shown here is derived from an EMBL/GenBank/DDBJ whole genome shotgun (WGS) entry which is preliminary data.</text>
</comment>
<evidence type="ECO:0000256" key="5">
    <source>
        <dbReference type="ARBA" id="ARBA00022840"/>
    </source>
</evidence>
<reference evidence="7" key="2">
    <citation type="journal article" date="2014" name="ISME J.">
        <title>Microbial stratification in low pH oxic and suboxic macroscopic growths along an acid mine drainage.</title>
        <authorList>
            <person name="Mendez-Garcia C."/>
            <person name="Mesa V."/>
            <person name="Sprenger R.R."/>
            <person name="Richter M."/>
            <person name="Diez M.S."/>
            <person name="Solano J."/>
            <person name="Bargiela R."/>
            <person name="Golyshina O.V."/>
            <person name="Manteca A."/>
            <person name="Ramos J.L."/>
            <person name="Gallego J.R."/>
            <person name="Llorente I."/>
            <person name="Martins Dos Santos V.A."/>
            <person name="Jensen O.N."/>
            <person name="Pelaez A.I."/>
            <person name="Sanchez J."/>
            <person name="Ferrer M."/>
        </authorList>
    </citation>
    <scope>NUCLEOTIDE SEQUENCE</scope>
</reference>
<proteinExistence type="inferred from homology"/>
<accession>T0Y8J0</accession>
<gene>
    <name evidence="7" type="ORF">B1A_21329</name>
</gene>
<dbReference type="InterPro" id="IPR027417">
    <property type="entry name" value="P-loop_NTPase"/>
</dbReference>
<sequence length="193" mass="20976">MNPSLNLFLIGPTGAGKTTLGAWLAPRLGLPCVDLDRVIEAQAGQPVREIFAHEGETGFRARESAALLEHSTHAGVLLVCGGGIVTDADNRAWLRQRGFVLWLCVSAPTRARRLADDATRPLLAGDDLLARLQQLDAARATWYRECADAVLDRNPRENIDALGARALALLHAHWRRGAAITGARHEHATRTRS</sequence>
<keyword evidence="6" id="KW-0057">Aromatic amino acid biosynthesis</keyword>
<dbReference type="AlphaFoldDB" id="T0Y8J0"/>
<organism evidence="7">
    <name type="scientific">mine drainage metagenome</name>
    <dbReference type="NCBI Taxonomy" id="410659"/>
    <lineage>
        <taxon>unclassified sequences</taxon>
        <taxon>metagenomes</taxon>
        <taxon>ecological metagenomes</taxon>
    </lineage>
</organism>
<dbReference type="GO" id="GO:0009073">
    <property type="term" value="P:aromatic amino acid family biosynthetic process"/>
    <property type="evidence" value="ECO:0007669"/>
    <property type="project" value="UniProtKB-KW"/>
</dbReference>
<dbReference type="EC" id="2.7.1.71" evidence="7"/>
<dbReference type="GO" id="GO:0004765">
    <property type="term" value="F:shikimate kinase activity"/>
    <property type="evidence" value="ECO:0007669"/>
    <property type="project" value="UniProtKB-EC"/>
</dbReference>
<evidence type="ECO:0000256" key="2">
    <source>
        <dbReference type="ARBA" id="ARBA00022679"/>
    </source>
</evidence>
<dbReference type="PRINTS" id="PR01100">
    <property type="entry name" value="SHIKIMTKNASE"/>
</dbReference>
<dbReference type="PANTHER" id="PTHR21087:SF16">
    <property type="entry name" value="SHIKIMATE KINASE 1, CHLOROPLASTIC"/>
    <property type="match status" value="1"/>
</dbReference>
<name>T0Y8J0_9ZZZZ</name>
<dbReference type="InterPro" id="IPR000623">
    <property type="entry name" value="Shikimate_kinase/TSH1"/>
</dbReference>